<evidence type="ECO:0000256" key="6">
    <source>
        <dbReference type="SAM" id="Phobius"/>
    </source>
</evidence>
<dbReference type="PANTHER" id="PTHR10057">
    <property type="entry name" value="PERIPHERAL-TYPE BENZODIAZEPINE RECEPTOR"/>
    <property type="match status" value="1"/>
</dbReference>
<dbReference type="PANTHER" id="PTHR10057:SF0">
    <property type="entry name" value="TRANSLOCATOR PROTEIN"/>
    <property type="match status" value="1"/>
</dbReference>
<proteinExistence type="inferred from homology"/>
<evidence type="ECO:0000313" key="7">
    <source>
        <dbReference type="EMBL" id="MBC5724200.1"/>
    </source>
</evidence>
<gene>
    <name evidence="7" type="ORF">H8S45_01770</name>
</gene>
<comment type="similarity">
    <text evidence="2">Belongs to the TspO/BZRP family.</text>
</comment>
<dbReference type="EMBL" id="JACOPL010000001">
    <property type="protein sequence ID" value="MBC5724200.1"/>
    <property type="molecule type" value="Genomic_DNA"/>
</dbReference>
<evidence type="ECO:0000256" key="1">
    <source>
        <dbReference type="ARBA" id="ARBA00004141"/>
    </source>
</evidence>
<comment type="subcellular location">
    <subcellularLocation>
        <location evidence="1">Membrane</location>
        <topology evidence="1">Multi-pass membrane protein</topology>
    </subcellularLocation>
</comment>
<accession>A0A923RXB2</accession>
<evidence type="ECO:0000256" key="4">
    <source>
        <dbReference type="ARBA" id="ARBA00022989"/>
    </source>
</evidence>
<sequence length="150" mass="16667">MLVASILLPLAVGGLSAWLTMGSMDQYGALIQPPLAPPAWVFPAVWTVLYILMGVACWLVWKSDAARQDKKRALTLYGGQLAVNFVWPLLFFGRGWYGVSFLWLLLLLALVLAAVAAFGRIRKLAAWLLAPYILWLLFAGYLNCAIWLLN</sequence>
<keyword evidence="8" id="KW-1185">Reference proteome</keyword>
<keyword evidence="3 6" id="KW-0812">Transmembrane</keyword>
<protein>
    <submittedName>
        <fullName evidence="7">Tryptophan-rich sensory protein</fullName>
    </submittedName>
</protein>
<evidence type="ECO:0000256" key="2">
    <source>
        <dbReference type="ARBA" id="ARBA00007524"/>
    </source>
</evidence>
<dbReference type="GO" id="GO:0033013">
    <property type="term" value="P:tetrapyrrole metabolic process"/>
    <property type="evidence" value="ECO:0007669"/>
    <property type="project" value="UniProtKB-ARBA"/>
</dbReference>
<dbReference type="AlphaFoldDB" id="A0A923RXB2"/>
<evidence type="ECO:0000313" key="8">
    <source>
        <dbReference type="Proteomes" id="UP000606499"/>
    </source>
</evidence>
<dbReference type="CDD" id="cd15904">
    <property type="entry name" value="TSPO_MBR"/>
    <property type="match status" value="1"/>
</dbReference>
<keyword evidence="5 6" id="KW-0472">Membrane</keyword>
<evidence type="ECO:0000256" key="3">
    <source>
        <dbReference type="ARBA" id="ARBA00022692"/>
    </source>
</evidence>
<evidence type="ECO:0000256" key="5">
    <source>
        <dbReference type="ARBA" id="ARBA00023136"/>
    </source>
</evidence>
<dbReference type="GO" id="GO:0016020">
    <property type="term" value="C:membrane"/>
    <property type="evidence" value="ECO:0007669"/>
    <property type="project" value="UniProtKB-SubCell"/>
</dbReference>
<feature type="transmembrane region" description="Helical" evidence="6">
    <location>
        <begin position="96"/>
        <end position="118"/>
    </location>
</feature>
<dbReference type="Pfam" id="PF03073">
    <property type="entry name" value="TspO_MBR"/>
    <property type="match status" value="1"/>
</dbReference>
<feature type="transmembrane region" description="Helical" evidence="6">
    <location>
        <begin position="40"/>
        <end position="61"/>
    </location>
</feature>
<comment type="caution">
    <text evidence="7">The sequence shown here is derived from an EMBL/GenBank/DDBJ whole genome shotgun (WGS) entry which is preliminary data.</text>
</comment>
<dbReference type="FunFam" id="1.20.1260.100:FF:000001">
    <property type="entry name" value="translocator protein 2"/>
    <property type="match status" value="1"/>
</dbReference>
<organism evidence="7 8">
    <name type="scientific">Agathobaculum faecis</name>
    <dbReference type="NCBI Taxonomy" id="2763013"/>
    <lineage>
        <taxon>Bacteria</taxon>
        <taxon>Bacillati</taxon>
        <taxon>Bacillota</taxon>
        <taxon>Clostridia</taxon>
        <taxon>Eubacteriales</taxon>
        <taxon>Butyricicoccaceae</taxon>
        <taxon>Agathobaculum</taxon>
    </lineage>
</organism>
<feature type="transmembrane region" description="Helical" evidence="6">
    <location>
        <begin position="125"/>
        <end position="149"/>
    </location>
</feature>
<name>A0A923RXB2_9FIRM</name>
<reference evidence="7" key="1">
    <citation type="submission" date="2020-08" db="EMBL/GenBank/DDBJ databases">
        <title>Genome public.</title>
        <authorList>
            <person name="Liu C."/>
            <person name="Sun Q."/>
        </authorList>
    </citation>
    <scope>NUCLEOTIDE SEQUENCE</scope>
    <source>
        <strain evidence="7">NSJ-28</strain>
    </source>
</reference>
<dbReference type="InterPro" id="IPR004307">
    <property type="entry name" value="TspO_MBR"/>
</dbReference>
<keyword evidence="4 6" id="KW-1133">Transmembrane helix</keyword>
<dbReference type="InterPro" id="IPR038330">
    <property type="entry name" value="TspO/MBR-related_sf"/>
</dbReference>
<dbReference type="Gene3D" id="1.20.1260.100">
    <property type="entry name" value="TspO/MBR protein"/>
    <property type="match status" value="1"/>
</dbReference>
<dbReference type="PIRSF" id="PIRSF005859">
    <property type="entry name" value="PBR"/>
    <property type="match status" value="1"/>
</dbReference>
<dbReference type="RefSeq" id="WP_054326033.1">
    <property type="nucleotide sequence ID" value="NZ_JACOPL010000001.1"/>
</dbReference>
<dbReference type="Proteomes" id="UP000606499">
    <property type="component" value="Unassembled WGS sequence"/>
</dbReference>
<feature type="transmembrane region" description="Helical" evidence="6">
    <location>
        <begin position="73"/>
        <end position="90"/>
    </location>
</feature>